<reference evidence="4 5" key="1">
    <citation type="submission" date="2024-02" db="EMBL/GenBank/DDBJ databases">
        <authorList>
            <person name="Chen Y."/>
            <person name="Shah S."/>
            <person name="Dougan E. K."/>
            <person name="Thang M."/>
            <person name="Chan C."/>
        </authorList>
    </citation>
    <scope>NUCLEOTIDE SEQUENCE [LARGE SCALE GENOMIC DNA]</scope>
</reference>
<protein>
    <recommendedName>
        <fullName evidence="3">K Homology domain-containing protein</fullName>
    </recommendedName>
</protein>
<dbReference type="InterPro" id="IPR036612">
    <property type="entry name" value="KH_dom_type_1_sf"/>
</dbReference>
<evidence type="ECO:0000313" key="5">
    <source>
        <dbReference type="Proteomes" id="UP001642484"/>
    </source>
</evidence>
<feature type="domain" description="K Homology" evidence="3">
    <location>
        <begin position="34"/>
        <end position="99"/>
    </location>
</feature>
<dbReference type="SMART" id="SM00322">
    <property type="entry name" value="KH"/>
    <property type="match status" value="2"/>
</dbReference>
<dbReference type="InterPro" id="IPR052408">
    <property type="entry name" value="Exonuclease_MUT-7-like"/>
</dbReference>
<keyword evidence="5" id="KW-1185">Reference proteome</keyword>
<dbReference type="InterPro" id="IPR004087">
    <property type="entry name" value="KH_dom"/>
</dbReference>
<dbReference type="SUPFAM" id="SSF54791">
    <property type="entry name" value="Eukaryotic type KH-domain (KH-domain type I)"/>
    <property type="match status" value="2"/>
</dbReference>
<gene>
    <name evidence="4" type="ORF">CCMP2556_LOCUS5381</name>
</gene>
<dbReference type="InterPro" id="IPR036397">
    <property type="entry name" value="RNaseH_sf"/>
</dbReference>
<dbReference type="Pfam" id="PF00013">
    <property type="entry name" value="KH_1"/>
    <property type="match status" value="2"/>
</dbReference>
<dbReference type="PROSITE" id="PS50084">
    <property type="entry name" value="KH_TYPE_1"/>
    <property type="match status" value="2"/>
</dbReference>
<feature type="compositionally biased region" description="Basic residues" evidence="2">
    <location>
        <begin position="13"/>
        <end position="29"/>
    </location>
</feature>
<dbReference type="InterPro" id="IPR004088">
    <property type="entry name" value="KH_dom_type_1"/>
</dbReference>
<proteinExistence type="predicted"/>
<feature type="domain" description="K Homology" evidence="3">
    <location>
        <begin position="113"/>
        <end position="187"/>
    </location>
</feature>
<feature type="non-terminal residue" evidence="4">
    <location>
        <position position="1"/>
    </location>
</feature>
<name>A0ABP0I883_9DINO</name>
<feature type="region of interest" description="Disordered" evidence="2">
    <location>
        <begin position="1"/>
        <end position="38"/>
    </location>
</feature>
<dbReference type="Gene3D" id="3.30.420.10">
    <property type="entry name" value="Ribonuclease H-like superfamily/Ribonuclease H"/>
    <property type="match status" value="1"/>
</dbReference>
<evidence type="ECO:0000256" key="2">
    <source>
        <dbReference type="SAM" id="MobiDB-lite"/>
    </source>
</evidence>
<feature type="compositionally biased region" description="Basic and acidic residues" evidence="2">
    <location>
        <begin position="1"/>
        <end position="12"/>
    </location>
</feature>
<dbReference type="CDD" id="cd00105">
    <property type="entry name" value="KH-I"/>
    <property type="match status" value="2"/>
</dbReference>
<dbReference type="Proteomes" id="UP001642484">
    <property type="component" value="Unassembled WGS sequence"/>
</dbReference>
<evidence type="ECO:0000313" key="4">
    <source>
        <dbReference type="EMBL" id="CAK8998771.1"/>
    </source>
</evidence>
<dbReference type="Pfam" id="PF01612">
    <property type="entry name" value="DNA_pol_A_exo1"/>
    <property type="match status" value="1"/>
</dbReference>
<evidence type="ECO:0000259" key="3">
    <source>
        <dbReference type="SMART" id="SM00322"/>
    </source>
</evidence>
<dbReference type="PANTHER" id="PTHR47765:SF2">
    <property type="entry name" value="EXONUCLEASE MUT-7 HOMOLOG"/>
    <property type="match status" value="1"/>
</dbReference>
<comment type="caution">
    <text evidence="4">The sequence shown here is derived from an EMBL/GenBank/DDBJ whole genome shotgun (WGS) entry which is preliminary data.</text>
</comment>
<dbReference type="PANTHER" id="PTHR47765">
    <property type="entry name" value="3'-5' EXONUCLEASE DOMAIN-CONTAINING PROTEIN"/>
    <property type="match status" value="1"/>
</dbReference>
<dbReference type="InterPro" id="IPR012337">
    <property type="entry name" value="RNaseH-like_sf"/>
</dbReference>
<dbReference type="InterPro" id="IPR002562">
    <property type="entry name" value="3'-5'_exonuclease_dom"/>
</dbReference>
<organism evidence="4 5">
    <name type="scientific">Durusdinium trenchii</name>
    <dbReference type="NCBI Taxonomy" id="1381693"/>
    <lineage>
        <taxon>Eukaryota</taxon>
        <taxon>Sar</taxon>
        <taxon>Alveolata</taxon>
        <taxon>Dinophyceae</taxon>
        <taxon>Suessiales</taxon>
        <taxon>Symbiodiniaceae</taxon>
        <taxon>Durusdinium</taxon>
    </lineage>
</organism>
<dbReference type="EMBL" id="CAXAMN010002248">
    <property type="protein sequence ID" value="CAK8998771.1"/>
    <property type="molecule type" value="Genomic_DNA"/>
</dbReference>
<sequence length="643" mass="72440">SRSRDRGKDSRSRSRRKDSRSRSKSQGKTKRPDDYGVDSMKITDDDAAFILGKGGKTKEKIARVSGAEIELFERDLVLEIRGSKLQRRRAKKYAEGVMAQRTGPVTVHEDYNDGDLTMLRVPQEAVGFVTGRAGNFLRTIEEEWGTLMFFVEVESSRSRSKEYEKLAIFGDVRARRGAELKVLSAVETKVPGYFDKIRDDVIPRDKGTDYEDGSWGTDTMQFQDDELSYALGKQEISDLLAPERSLAGLTAGLLVEFRPRWPRSSPKLRQKVLTISLKLWKQETCKATAIRLLEWFKVTEADVSNTTQRLALGAVCGELQTNGSDGEHLVLMLTRFPEIARGSGVTAERVIDGMAQRGYLKPAILVAERMNVTNKIRQLKGRLMDACVKGEGKEIGAIIACDNSPRKRVPFVKKLLKAGKLRLALERIDAWNLDIVPSEKDVLRSERRSENFFQLPDSVVLEEVSSDEELKVLKRKSLSWSCVGLDTESLRGGKCALLQVSTKTTAFLIDLLAVSREQLRDFLVPLMAERAITKLGFGASEVRELKKLGAKNVESFHDMQQVGAQHRLKKSLNGSLSEMFHGLSLSTLSKEILGKPLNKEMRASNFARRPLQQWQRCYAALDAWILVKIWDRLKSEPGKKKRD</sequence>
<dbReference type="SUPFAM" id="SSF53098">
    <property type="entry name" value="Ribonuclease H-like"/>
    <property type="match status" value="1"/>
</dbReference>
<accession>A0ABP0I883</accession>
<dbReference type="Gene3D" id="3.30.310.210">
    <property type="match status" value="1"/>
</dbReference>
<keyword evidence="1" id="KW-0694">RNA-binding</keyword>
<evidence type="ECO:0000256" key="1">
    <source>
        <dbReference type="PROSITE-ProRule" id="PRU00117"/>
    </source>
</evidence>